<sequence length="67" mass="7451">MPIETAFFIFAKSAFKFLTYIDADCAIGKIEKMYIWSSVIQKGGNKASKAIAKHKMASSNGLKILYN</sequence>
<keyword evidence="2" id="KW-1185">Reference proteome</keyword>
<proteinExistence type="predicted"/>
<evidence type="ECO:0000313" key="1">
    <source>
        <dbReference type="EMBL" id="KZN96524.1"/>
    </source>
</evidence>
<name>A0A165XY41_9BACI</name>
<dbReference type="Proteomes" id="UP000076476">
    <property type="component" value="Unassembled WGS sequence"/>
</dbReference>
<organism evidence="1 2">
    <name type="scientific">Aeribacillus pallidus</name>
    <dbReference type="NCBI Taxonomy" id="33936"/>
    <lineage>
        <taxon>Bacteria</taxon>
        <taxon>Bacillati</taxon>
        <taxon>Bacillota</taxon>
        <taxon>Bacilli</taxon>
        <taxon>Bacillales</taxon>
        <taxon>Bacillaceae</taxon>
        <taxon>Aeribacillus</taxon>
    </lineage>
</organism>
<accession>A0A165XY41</accession>
<reference evidence="1 2" key="1">
    <citation type="submission" date="2016-04" db="EMBL/GenBank/DDBJ databases">
        <title>Draft genome sequence of Aeribacillus pallidus 8m3 from petroleum reservoir.</title>
        <authorList>
            <person name="Poltaraus A.B."/>
            <person name="Nazina T.N."/>
            <person name="Tourova T.P."/>
            <person name="Malakho S.M."/>
            <person name="Korshunova A.V."/>
            <person name="Sokolova D.S."/>
        </authorList>
    </citation>
    <scope>NUCLEOTIDE SEQUENCE [LARGE SCALE GENOMIC DNA]</scope>
    <source>
        <strain evidence="1 2">8m3</strain>
    </source>
</reference>
<evidence type="ECO:0000313" key="2">
    <source>
        <dbReference type="Proteomes" id="UP000076476"/>
    </source>
</evidence>
<comment type="caution">
    <text evidence="1">The sequence shown here is derived from an EMBL/GenBank/DDBJ whole genome shotgun (WGS) entry which is preliminary data.</text>
</comment>
<protein>
    <submittedName>
        <fullName evidence="1">Uncharacterized protein</fullName>
    </submittedName>
</protein>
<dbReference type="AlphaFoldDB" id="A0A165XY41"/>
<dbReference type="EMBL" id="LWBR01000020">
    <property type="protein sequence ID" value="KZN96524.1"/>
    <property type="molecule type" value="Genomic_DNA"/>
</dbReference>
<gene>
    <name evidence="1" type="ORF">AZI98_08090</name>
</gene>